<feature type="signal peptide" evidence="1">
    <location>
        <begin position="1"/>
        <end position="28"/>
    </location>
</feature>
<dbReference type="InterPro" id="IPR036937">
    <property type="entry name" value="Adhesion_dom_fimbrial_sf"/>
</dbReference>
<name>A0ABT5QAE4_9PSED</name>
<dbReference type="InterPro" id="IPR008966">
    <property type="entry name" value="Adhesion_dom_sf"/>
</dbReference>
<proteinExistence type="predicted"/>
<protein>
    <recommendedName>
        <fullName evidence="4">Pilin (Type 1 fimbria component protein)</fullName>
    </recommendedName>
</protein>
<sequence length="351" mass="37822">MKFYPRYARLFGAWVLAALGLGLPVAEAAYTCSIDSPNLSNWKLKAPVIYDNLPIGSVILERQVKLNVVFAKTTPGREHYKIAGHWVAQGYVLPSPALALPAFGTATGGGPLKGLGLRHSTQDGRIFYDEQTIAEGSFEEDVHSVPVILLQQIVKVDNTFTQGGQLLDAPWSSLAVGFRPYGICEGISAPSVLFADVPAPVKSTCTLATKSLSIRWPDLLTSEMPLNALSHKRGVDISLTNCVKGTKPSIHFASYRDLARGEVRNPVASLLDGTIIDGLSIRLKNGTDGSDIRFGDPAATHGDPSVAFNIGTAMLDNSSLSQRIDVYLERTKSQLKLGPWVSNASFIVTYP</sequence>
<keyword evidence="1" id="KW-0732">Signal</keyword>
<dbReference type="SUPFAM" id="SSF49401">
    <property type="entry name" value="Bacterial adhesins"/>
    <property type="match status" value="1"/>
</dbReference>
<reference evidence="2 3" key="1">
    <citation type="submission" date="2022-05" db="EMBL/GenBank/DDBJ databases">
        <title>Novel Pseudomonas spp. Isolated from a Rainbow Trout Aquaculture Facility.</title>
        <authorList>
            <person name="Testerman T."/>
            <person name="Graf J."/>
        </authorList>
    </citation>
    <scope>NUCLEOTIDE SEQUENCE [LARGE SCALE GENOMIC DNA]</scope>
    <source>
        <strain evidence="2 3">ID357</strain>
    </source>
</reference>
<evidence type="ECO:0000313" key="3">
    <source>
        <dbReference type="Proteomes" id="UP001217610"/>
    </source>
</evidence>
<gene>
    <name evidence="2" type="ORF">M5G25_23115</name>
</gene>
<keyword evidence="3" id="KW-1185">Reference proteome</keyword>
<evidence type="ECO:0000313" key="2">
    <source>
        <dbReference type="EMBL" id="MDD1151181.1"/>
    </source>
</evidence>
<feature type="chain" id="PRO_5046350989" description="Pilin (Type 1 fimbria component protein)" evidence="1">
    <location>
        <begin position="29"/>
        <end position="351"/>
    </location>
</feature>
<dbReference type="Proteomes" id="UP001217610">
    <property type="component" value="Unassembled WGS sequence"/>
</dbReference>
<organism evidence="2 3">
    <name type="scientific">Pseudomonas idahonensis</name>
    <dbReference type="NCBI Taxonomy" id="2942628"/>
    <lineage>
        <taxon>Bacteria</taxon>
        <taxon>Pseudomonadati</taxon>
        <taxon>Pseudomonadota</taxon>
        <taxon>Gammaproteobacteria</taxon>
        <taxon>Pseudomonadales</taxon>
        <taxon>Pseudomonadaceae</taxon>
        <taxon>Pseudomonas</taxon>
    </lineage>
</organism>
<dbReference type="EMBL" id="JAMDGR010000019">
    <property type="protein sequence ID" value="MDD1151181.1"/>
    <property type="molecule type" value="Genomic_DNA"/>
</dbReference>
<dbReference type="RefSeq" id="WP_273923982.1">
    <property type="nucleotide sequence ID" value="NZ_JAMDGR010000019.1"/>
</dbReference>
<evidence type="ECO:0008006" key="4">
    <source>
        <dbReference type="Google" id="ProtNLM"/>
    </source>
</evidence>
<evidence type="ECO:0000256" key="1">
    <source>
        <dbReference type="SAM" id="SignalP"/>
    </source>
</evidence>
<dbReference type="Gene3D" id="2.60.40.1090">
    <property type="entry name" value="Fimbrial-type adhesion domain"/>
    <property type="match status" value="1"/>
</dbReference>
<comment type="caution">
    <text evidence="2">The sequence shown here is derived from an EMBL/GenBank/DDBJ whole genome shotgun (WGS) entry which is preliminary data.</text>
</comment>
<accession>A0ABT5QAE4</accession>